<evidence type="ECO:0000256" key="8">
    <source>
        <dbReference type="SAM" id="Phobius"/>
    </source>
</evidence>
<evidence type="ECO:0000259" key="10">
    <source>
        <dbReference type="PROSITE" id="PS50835"/>
    </source>
</evidence>
<comment type="caution">
    <text evidence="7">Lacks conserved residue(s) required for the propagation of feature annotation.</text>
</comment>
<feature type="domain" description="SRCR" evidence="9">
    <location>
        <begin position="502"/>
        <end position="601"/>
    </location>
</feature>
<feature type="disulfide bond" evidence="7">
    <location>
        <begin position="436"/>
        <end position="497"/>
    </location>
</feature>
<feature type="domain" description="SRCR" evidence="9">
    <location>
        <begin position="396"/>
        <end position="498"/>
    </location>
</feature>
<keyword evidence="8" id="KW-0812">Transmembrane</keyword>
<feature type="disulfide bond" evidence="7">
    <location>
        <begin position="570"/>
        <end position="580"/>
    </location>
</feature>
<dbReference type="PROSITE" id="PS00420">
    <property type="entry name" value="SRCR_1"/>
    <property type="match status" value="1"/>
</dbReference>
<reference evidence="11" key="3">
    <citation type="submission" date="2025-09" db="UniProtKB">
        <authorList>
            <consortium name="Ensembl"/>
        </authorList>
    </citation>
    <scope>IDENTIFICATION</scope>
</reference>
<dbReference type="SMART" id="SM00202">
    <property type="entry name" value="SR"/>
    <property type="match status" value="6"/>
</dbReference>
<dbReference type="Proteomes" id="UP000265160">
    <property type="component" value="LG18"/>
</dbReference>
<evidence type="ECO:0000256" key="1">
    <source>
        <dbReference type="ARBA" id="ARBA00004613"/>
    </source>
</evidence>
<organism evidence="11 12">
    <name type="scientific">Maylandia zebra</name>
    <name type="common">zebra mbuna</name>
    <dbReference type="NCBI Taxonomy" id="106582"/>
    <lineage>
        <taxon>Eukaryota</taxon>
        <taxon>Metazoa</taxon>
        <taxon>Chordata</taxon>
        <taxon>Craniata</taxon>
        <taxon>Vertebrata</taxon>
        <taxon>Euteleostomi</taxon>
        <taxon>Actinopterygii</taxon>
        <taxon>Neopterygii</taxon>
        <taxon>Teleostei</taxon>
        <taxon>Neoteleostei</taxon>
        <taxon>Acanthomorphata</taxon>
        <taxon>Ovalentaria</taxon>
        <taxon>Cichlomorphae</taxon>
        <taxon>Cichliformes</taxon>
        <taxon>Cichlidae</taxon>
        <taxon>African cichlids</taxon>
        <taxon>Pseudocrenilabrinae</taxon>
        <taxon>Haplochromini</taxon>
        <taxon>Maylandia</taxon>
        <taxon>Maylandia zebra complex</taxon>
    </lineage>
</organism>
<dbReference type="GO" id="GO:0016020">
    <property type="term" value="C:membrane"/>
    <property type="evidence" value="ECO:0007669"/>
    <property type="project" value="InterPro"/>
</dbReference>
<proteinExistence type="predicted"/>
<comment type="subcellular location">
    <subcellularLocation>
        <location evidence="1">Secreted</location>
    </subcellularLocation>
</comment>
<feature type="domain" description="SRCR" evidence="9">
    <location>
        <begin position="180"/>
        <end position="281"/>
    </location>
</feature>
<feature type="disulfide bond" evidence="7">
    <location>
        <begin position="145"/>
        <end position="155"/>
    </location>
</feature>
<keyword evidence="5 7" id="KW-1015">Disulfide bond</keyword>
<keyword evidence="8" id="KW-0472">Membrane</keyword>
<dbReference type="InterPro" id="IPR013783">
    <property type="entry name" value="Ig-like_fold"/>
</dbReference>
<dbReference type="PROSITE" id="PS50287">
    <property type="entry name" value="SRCR_2"/>
    <property type="match status" value="6"/>
</dbReference>
<protein>
    <recommendedName>
        <fullName evidence="13">Deleted in malignant brain tumors 1 protein-like</fullName>
    </recommendedName>
</protein>
<dbReference type="SUPFAM" id="SSF48726">
    <property type="entry name" value="Immunoglobulin"/>
    <property type="match status" value="1"/>
</dbReference>
<evidence type="ECO:0000259" key="9">
    <source>
        <dbReference type="PROSITE" id="PS50287"/>
    </source>
</evidence>
<dbReference type="Pfam" id="PF00530">
    <property type="entry name" value="SRCR"/>
    <property type="match status" value="6"/>
</dbReference>
<dbReference type="Gene3D" id="2.60.40.10">
    <property type="entry name" value="Immunoglobulins"/>
    <property type="match status" value="1"/>
</dbReference>
<feature type="disulfide bond" evidence="7">
    <location>
        <begin position="526"/>
        <end position="590"/>
    </location>
</feature>
<dbReference type="InterPro" id="IPR036179">
    <property type="entry name" value="Ig-like_dom_sf"/>
</dbReference>
<feature type="disulfide bond" evidence="7">
    <location>
        <begin position="206"/>
        <end position="270"/>
    </location>
</feature>
<dbReference type="InterPro" id="IPR007110">
    <property type="entry name" value="Ig-like_dom"/>
</dbReference>
<feature type="domain" description="SRCR" evidence="9">
    <location>
        <begin position="92"/>
        <end position="176"/>
    </location>
</feature>
<keyword evidence="8" id="KW-1133">Transmembrane helix</keyword>
<feature type="disulfide bond" evidence="7">
    <location>
        <begin position="25"/>
        <end position="86"/>
    </location>
</feature>
<dbReference type="FunFam" id="3.10.250.10:FF:000002">
    <property type="entry name" value="Scavenger receptor cysteine-rich type 1 protein M130"/>
    <property type="match status" value="1"/>
</dbReference>
<dbReference type="InterPro" id="IPR001190">
    <property type="entry name" value="SRCR"/>
</dbReference>
<keyword evidence="12" id="KW-1185">Reference proteome</keyword>
<evidence type="ECO:0000256" key="2">
    <source>
        <dbReference type="ARBA" id="ARBA00022525"/>
    </source>
</evidence>
<dbReference type="Ensembl" id="ENSMZET00005035364.1">
    <property type="protein sequence ID" value="ENSMZEP00005034166.1"/>
    <property type="gene ID" value="ENSMZEG00005025529.1"/>
</dbReference>
<sequence>EISYNNRWGTVCDDGWDINDAEVVCSQLGCGPALEAPRSAQFGEGTGQIWLDDVSCSGSESSLTECQHRGFGSHDCGHHQDAGVICEIDVQIRLVNPHESTRCSGRVEIYHNNSWGTVCHYGWDINDAEVVCKRTGQIWLTDVSCSGTESSLTECQHGGFGKRYCGDFWYAGVICSGVRIRLAGSGSTPCAGRVEYYYKKRWGTVCDNDWDINDAEVVCRQLDCGPALKATQSAQFGEGKGDIWLDNVACSGSESSLTECQHRGFGTHNCGHHRDAGCCLLLGLTVFSQCNLFLLLFWFSLFVLYFFCLGIRLLGTVCDDGWDINDAEVVCRQLVYGTALAAPKEAHFGEGSGPVWFDGVACFGNERSITQCQLGEFGSSCRHHKDAGVICSGTFLFKRPGSLSTRCSGRVEIAYKKTWGTVCDDNWDINDAEVVCRELNCGTALNATRSAHFGEGTGEIWLDDVSCSGSERSLTECQHRGFGIHSCTHSEDAGVSCSGVPVRLSGSTLCSGRVEIFYNNTWGTVCDDNWDINDAEVVCRELGCGTAQSAAVSARFGEESGSIWLDDVDCSGSERSLTECQHRGFGTHDCTHSQDAGVVCSGEKLNLILPKPRISMNPANKVKWRSDLSITCSISPQSQQLLQGEFTLKQILGSFSQTKPSTTNSATFKILKVDFDKDGLYQCEYSHDSSFSTSDSANISVIGNKMYYCLYYSDFFDRTNTVYLLHPLQVISMTSHPLR</sequence>
<feature type="domain" description="SRCR" evidence="9">
    <location>
        <begin position="1"/>
        <end position="87"/>
    </location>
</feature>
<keyword evidence="6" id="KW-0325">Glycoprotein</keyword>
<evidence type="ECO:0000256" key="3">
    <source>
        <dbReference type="ARBA" id="ARBA00022729"/>
    </source>
</evidence>
<dbReference type="PRINTS" id="PR00258">
    <property type="entry name" value="SPERACTRCPTR"/>
</dbReference>
<feature type="disulfide bond" evidence="7">
    <location>
        <begin position="423"/>
        <end position="487"/>
    </location>
</feature>
<feature type="disulfide bond" evidence="7">
    <location>
        <begin position="539"/>
        <end position="600"/>
    </location>
</feature>
<dbReference type="PROSITE" id="PS50835">
    <property type="entry name" value="IG_LIKE"/>
    <property type="match status" value="1"/>
</dbReference>
<dbReference type="Gene3D" id="3.10.250.10">
    <property type="entry name" value="SRCR-like domain"/>
    <property type="match status" value="7"/>
</dbReference>
<feature type="disulfide bond" evidence="7">
    <location>
        <begin position="467"/>
        <end position="477"/>
    </location>
</feature>
<feature type="domain" description="SRCR" evidence="9">
    <location>
        <begin position="315"/>
        <end position="392"/>
    </location>
</feature>
<evidence type="ECO:0000256" key="7">
    <source>
        <dbReference type="PROSITE-ProRule" id="PRU00196"/>
    </source>
</evidence>
<name>A0A3P9DJ34_9CICH</name>
<dbReference type="FunFam" id="3.10.250.10:FF:000009">
    <property type="entry name" value="WC1"/>
    <property type="match status" value="1"/>
</dbReference>
<reference evidence="11" key="2">
    <citation type="submission" date="2025-08" db="UniProtKB">
        <authorList>
            <consortium name="Ensembl"/>
        </authorList>
    </citation>
    <scope>IDENTIFICATION</scope>
</reference>
<keyword evidence="3" id="KW-0732">Signal</keyword>
<keyword evidence="4" id="KW-0677">Repeat</keyword>
<evidence type="ECO:0000313" key="12">
    <source>
        <dbReference type="Proteomes" id="UP000265160"/>
    </source>
</evidence>
<evidence type="ECO:0000256" key="5">
    <source>
        <dbReference type="ARBA" id="ARBA00023157"/>
    </source>
</evidence>
<evidence type="ECO:0000256" key="4">
    <source>
        <dbReference type="ARBA" id="ARBA00022737"/>
    </source>
</evidence>
<keyword evidence="2" id="KW-0964">Secreted</keyword>
<evidence type="ECO:0000256" key="6">
    <source>
        <dbReference type="ARBA" id="ARBA00023180"/>
    </source>
</evidence>
<feature type="disulfide bond" evidence="7">
    <location>
        <begin position="362"/>
        <end position="372"/>
    </location>
</feature>
<dbReference type="FunFam" id="3.10.250.10:FF:000006">
    <property type="entry name" value="neurotrypsin isoform X2"/>
    <property type="match status" value="2"/>
</dbReference>
<feature type="disulfide bond" evidence="7">
    <location>
        <begin position="12"/>
        <end position="76"/>
    </location>
</feature>
<reference evidence="11 12" key="1">
    <citation type="journal article" date="2014" name="Nature">
        <title>The genomic substrate for adaptive radiation in African cichlid fish.</title>
        <authorList>
            <person name="Brawand D."/>
            <person name="Wagner C.E."/>
            <person name="Li Y.I."/>
            <person name="Malinsky M."/>
            <person name="Keller I."/>
            <person name="Fan S."/>
            <person name="Simakov O."/>
            <person name="Ng A.Y."/>
            <person name="Lim Z.W."/>
            <person name="Bezault E."/>
            <person name="Turner-Maier J."/>
            <person name="Johnson J."/>
            <person name="Alcazar R."/>
            <person name="Noh H.J."/>
            <person name="Russell P."/>
            <person name="Aken B."/>
            <person name="Alfoldi J."/>
            <person name="Amemiya C."/>
            <person name="Azzouzi N."/>
            <person name="Baroiller J.F."/>
            <person name="Barloy-Hubler F."/>
            <person name="Berlin A."/>
            <person name="Bloomquist R."/>
            <person name="Carleton K.L."/>
            <person name="Conte M.A."/>
            <person name="D'Cotta H."/>
            <person name="Eshel O."/>
            <person name="Gaffney L."/>
            <person name="Galibert F."/>
            <person name="Gante H.F."/>
            <person name="Gnerre S."/>
            <person name="Greuter L."/>
            <person name="Guyon R."/>
            <person name="Haddad N.S."/>
            <person name="Haerty W."/>
            <person name="Harris R.M."/>
            <person name="Hofmann H.A."/>
            <person name="Hourlier T."/>
            <person name="Hulata G."/>
            <person name="Jaffe D.B."/>
            <person name="Lara M."/>
            <person name="Lee A.P."/>
            <person name="MacCallum I."/>
            <person name="Mwaiko S."/>
            <person name="Nikaido M."/>
            <person name="Nishihara H."/>
            <person name="Ozouf-Costaz C."/>
            <person name="Penman D.J."/>
            <person name="Przybylski D."/>
            <person name="Rakotomanga M."/>
            <person name="Renn S.C.P."/>
            <person name="Ribeiro F.J."/>
            <person name="Ron M."/>
            <person name="Salzburger W."/>
            <person name="Sanchez-Pulido L."/>
            <person name="Santos M.E."/>
            <person name="Searle S."/>
            <person name="Sharpe T."/>
            <person name="Swofford R."/>
            <person name="Tan F.J."/>
            <person name="Williams L."/>
            <person name="Young S."/>
            <person name="Yin S."/>
            <person name="Okada N."/>
            <person name="Kocher T.D."/>
            <person name="Miska E.A."/>
            <person name="Lander E.S."/>
            <person name="Venkatesh B."/>
            <person name="Fernald R.D."/>
            <person name="Meyer A."/>
            <person name="Ponting C.P."/>
            <person name="Streelman J.T."/>
            <person name="Lindblad-Toh K."/>
            <person name="Seehausen O."/>
            <person name="Di Palma F."/>
        </authorList>
    </citation>
    <scope>NUCLEOTIDE SEQUENCE</scope>
</reference>
<feature type="domain" description="Ig-like" evidence="10">
    <location>
        <begin position="598"/>
        <end position="700"/>
    </location>
</feature>
<dbReference type="AlphaFoldDB" id="A0A3P9DJ34"/>
<evidence type="ECO:0000313" key="11">
    <source>
        <dbReference type="Ensembl" id="ENSMZEP00005034166.1"/>
    </source>
</evidence>
<feature type="disulfide bond" evidence="7">
    <location>
        <begin position="56"/>
        <end position="66"/>
    </location>
</feature>
<dbReference type="FunFam" id="3.10.250.10:FF:000001">
    <property type="entry name" value="Lysyl oxidase 4 isoform X1"/>
    <property type="match status" value="1"/>
</dbReference>
<dbReference type="SUPFAM" id="SSF56487">
    <property type="entry name" value="SRCR-like"/>
    <property type="match status" value="6"/>
</dbReference>
<dbReference type="GeneTree" id="ENSGT00950000183145"/>
<accession>A0A3P9DJ34</accession>
<feature type="disulfide bond" evidence="7">
    <location>
        <begin position="250"/>
        <end position="260"/>
    </location>
</feature>
<dbReference type="InterPro" id="IPR036772">
    <property type="entry name" value="SRCR-like_dom_sf"/>
</dbReference>
<evidence type="ECO:0008006" key="13">
    <source>
        <dbReference type="Google" id="ProtNLM"/>
    </source>
</evidence>
<feature type="transmembrane region" description="Helical" evidence="8">
    <location>
        <begin position="292"/>
        <end position="314"/>
    </location>
</feature>
<dbReference type="PANTHER" id="PTHR19331">
    <property type="entry name" value="SCAVENGER RECEPTOR DOMAIN-CONTAINING"/>
    <property type="match status" value="1"/>
</dbReference>
<dbReference type="PANTHER" id="PTHR19331:SF22">
    <property type="entry name" value="DELETED IN MALIGNANT BRAIN TUMORS 1 PROTEIN"/>
    <property type="match status" value="1"/>
</dbReference>